<dbReference type="OrthoDB" id="205738at2157"/>
<comment type="caution">
    <text evidence="1">The sequence shown here is derived from an EMBL/GenBank/DDBJ whole genome shotgun (WGS) entry which is preliminary data.</text>
</comment>
<proteinExistence type="predicted"/>
<dbReference type="AlphaFoldDB" id="A0A0W1ST74"/>
<evidence type="ECO:0000313" key="2">
    <source>
        <dbReference type="Proteomes" id="UP000053157"/>
    </source>
</evidence>
<accession>A0A0W1ST74</accession>
<name>A0A0W1ST74_9EURY</name>
<sequence length="96" mass="10596">MTTSAQDRPTALDLSREESWVVHAALLEAIERAVDADEDPNPAPGLLARVEAGDEDFDSAELDYLVDALRAYRGIAPTRDQHYISHVLDHIEAARV</sequence>
<evidence type="ECO:0000313" key="1">
    <source>
        <dbReference type="EMBL" id="KTG29446.1"/>
    </source>
</evidence>
<organism evidence="1 2">
    <name type="scientific">Haloferax profundi</name>
    <dbReference type="NCBI Taxonomy" id="1544718"/>
    <lineage>
        <taxon>Archaea</taxon>
        <taxon>Methanobacteriati</taxon>
        <taxon>Methanobacteriota</taxon>
        <taxon>Stenosarchaea group</taxon>
        <taxon>Halobacteria</taxon>
        <taxon>Halobacteriales</taxon>
        <taxon>Haloferacaceae</taxon>
        <taxon>Haloferax</taxon>
    </lineage>
</organism>
<dbReference type="Pfam" id="PF25251">
    <property type="entry name" value="DUF7853"/>
    <property type="match status" value="1"/>
</dbReference>
<dbReference type="Proteomes" id="UP000053157">
    <property type="component" value="Unassembled WGS sequence"/>
</dbReference>
<dbReference type="RefSeq" id="WP_058571437.1">
    <property type="nucleotide sequence ID" value="NZ_LOPV01000099.1"/>
</dbReference>
<protein>
    <submittedName>
        <fullName evidence="1">Uncharacterized protein</fullName>
    </submittedName>
</protein>
<reference evidence="1 2" key="1">
    <citation type="submission" date="2015-12" db="EMBL/GenBank/DDBJ databases">
        <title>Haloferax profundi sp. nov. isolated from the Discovery deep brine-seawater interface in the Red Sea.</title>
        <authorList>
            <person name="Zhang G."/>
            <person name="Stingl U."/>
            <person name="Rashid M."/>
        </authorList>
    </citation>
    <scope>NUCLEOTIDE SEQUENCE [LARGE SCALE GENOMIC DNA]</scope>
    <source>
        <strain evidence="1 2">SB29</strain>
    </source>
</reference>
<dbReference type="EMBL" id="LOPV01000099">
    <property type="protein sequence ID" value="KTG29446.1"/>
    <property type="molecule type" value="Genomic_DNA"/>
</dbReference>
<gene>
    <name evidence="1" type="ORF">AUR66_10220</name>
</gene>
<dbReference type="InterPro" id="IPR057175">
    <property type="entry name" value="DUF7853"/>
</dbReference>
<keyword evidence="2" id="KW-1185">Reference proteome</keyword>